<feature type="chain" id="PRO_5038727148" description="Lipoprotein" evidence="2">
    <location>
        <begin position="16"/>
        <end position="252"/>
    </location>
</feature>
<evidence type="ECO:0008006" key="5">
    <source>
        <dbReference type="Google" id="ProtNLM"/>
    </source>
</evidence>
<evidence type="ECO:0000313" key="3">
    <source>
        <dbReference type="EMBL" id="SER98585.1"/>
    </source>
</evidence>
<reference evidence="4" key="1">
    <citation type="submission" date="2016-10" db="EMBL/GenBank/DDBJ databases">
        <authorList>
            <person name="Varghese N."/>
            <person name="Submissions S."/>
        </authorList>
    </citation>
    <scope>NUCLEOTIDE SEQUENCE [LARGE SCALE GENOMIC DNA]</scope>
    <source>
        <strain evidence="4">DSM 44260</strain>
    </source>
</reference>
<protein>
    <recommendedName>
        <fullName evidence="5">Lipoprotein</fullName>
    </recommendedName>
</protein>
<feature type="signal peptide" evidence="2">
    <location>
        <begin position="1"/>
        <end position="15"/>
    </location>
</feature>
<name>A0A1H9TN53_9PSEU</name>
<keyword evidence="4" id="KW-1185">Reference proteome</keyword>
<dbReference type="STRING" id="155974.SAMN04487818_106378"/>
<dbReference type="EMBL" id="FOGI01000006">
    <property type="protein sequence ID" value="SER98585.1"/>
    <property type="molecule type" value="Genomic_DNA"/>
</dbReference>
<organism evidence="3 4">
    <name type="scientific">Actinokineospora terrae</name>
    <dbReference type="NCBI Taxonomy" id="155974"/>
    <lineage>
        <taxon>Bacteria</taxon>
        <taxon>Bacillati</taxon>
        <taxon>Actinomycetota</taxon>
        <taxon>Actinomycetes</taxon>
        <taxon>Pseudonocardiales</taxon>
        <taxon>Pseudonocardiaceae</taxon>
        <taxon>Actinokineospora</taxon>
    </lineage>
</organism>
<evidence type="ECO:0000256" key="2">
    <source>
        <dbReference type="SAM" id="SignalP"/>
    </source>
</evidence>
<dbReference type="RefSeq" id="WP_092778860.1">
    <property type="nucleotide sequence ID" value="NZ_FOGI01000006.1"/>
</dbReference>
<evidence type="ECO:0000313" key="4">
    <source>
        <dbReference type="Proteomes" id="UP000199051"/>
    </source>
</evidence>
<evidence type="ECO:0000256" key="1">
    <source>
        <dbReference type="SAM" id="Phobius"/>
    </source>
</evidence>
<sequence length="252" mass="27600">MRKFAILLAVLAAVAGCGNLEVSVRTPDVFPVSFSLTVGENKVEVKSEVSLVTPLGEVAIGLQFTEPLRPDTTRVVFRDYRRGTDQGFDLRTAGDEFHAVLEGRAPLTARPHEFTIDITNATLSEVGFRQTEASRELANSWWANTFYHPFDGFRLVYDDSVIGSTPPLGFLVFVLRLLLAILVGILELYPSAVFLIGWLVSLVAGNAGGNAASGLVVLATLVAIGALLTARGKKKTAVRKQRWAEWERRNVW</sequence>
<keyword evidence="2" id="KW-0732">Signal</keyword>
<dbReference type="AlphaFoldDB" id="A0A1H9TN53"/>
<accession>A0A1H9TN53</accession>
<dbReference type="PROSITE" id="PS51257">
    <property type="entry name" value="PROKAR_LIPOPROTEIN"/>
    <property type="match status" value="1"/>
</dbReference>
<gene>
    <name evidence="3" type="ORF">SAMN04487818_106378</name>
</gene>
<keyword evidence="1" id="KW-0472">Membrane</keyword>
<proteinExistence type="predicted"/>
<dbReference type="Proteomes" id="UP000199051">
    <property type="component" value="Unassembled WGS sequence"/>
</dbReference>
<feature type="transmembrane region" description="Helical" evidence="1">
    <location>
        <begin position="215"/>
        <end position="232"/>
    </location>
</feature>
<keyword evidence="1" id="KW-1133">Transmembrane helix</keyword>
<keyword evidence="1" id="KW-0812">Transmembrane</keyword>